<dbReference type="GO" id="GO:0034142">
    <property type="term" value="P:toll-like receptor 4 signaling pathway"/>
    <property type="evidence" value="ECO:0007669"/>
    <property type="project" value="TreeGrafter"/>
</dbReference>
<dbReference type="GO" id="GO:0045087">
    <property type="term" value="P:innate immune response"/>
    <property type="evidence" value="ECO:0007669"/>
    <property type="project" value="InterPro"/>
</dbReference>
<dbReference type="GO" id="GO:0046696">
    <property type="term" value="C:lipopolysaccharide receptor complex"/>
    <property type="evidence" value="ECO:0007669"/>
    <property type="project" value="TreeGrafter"/>
</dbReference>
<dbReference type="InterPro" id="IPR039217">
    <property type="entry name" value="LY96"/>
</dbReference>
<dbReference type="GO" id="GO:0001875">
    <property type="term" value="F:lipopolysaccharide immune receptor activity"/>
    <property type="evidence" value="ECO:0007669"/>
    <property type="project" value="TreeGrafter"/>
</dbReference>
<feature type="non-terminal residue" evidence="3">
    <location>
        <position position="1"/>
    </location>
</feature>
<evidence type="ECO:0000259" key="2">
    <source>
        <dbReference type="SMART" id="SM00737"/>
    </source>
</evidence>
<reference evidence="3 4" key="1">
    <citation type="submission" date="2019-09" db="EMBL/GenBank/DDBJ databases">
        <title>Bird 10,000 Genomes (B10K) Project - Family phase.</title>
        <authorList>
            <person name="Zhang G."/>
        </authorList>
    </citation>
    <scope>NUCLEOTIDE SEQUENCE [LARGE SCALE GENOMIC DNA]</scope>
    <source>
        <strain evidence="3">B10K-DU-001-39</strain>
        <tissue evidence="3">Muscle</tissue>
    </source>
</reference>
<feature type="chain" id="PRO_5029460689" evidence="1">
    <location>
        <begin position="17"/>
        <end position="155"/>
    </location>
</feature>
<organism evidence="3 4">
    <name type="scientific">Alectura lathami</name>
    <name type="common">Australian brush turkey</name>
    <dbReference type="NCBI Taxonomy" id="81907"/>
    <lineage>
        <taxon>Eukaryota</taxon>
        <taxon>Metazoa</taxon>
        <taxon>Chordata</taxon>
        <taxon>Craniata</taxon>
        <taxon>Vertebrata</taxon>
        <taxon>Euteleostomi</taxon>
        <taxon>Archelosauria</taxon>
        <taxon>Archosauria</taxon>
        <taxon>Dinosauria</taxon>
        <taxon>Saurischia</taxon>
        <taxon>Theropoda</taxon>
        <taxon>Coelurosauria</taxon>
        <taxon>Aves</taxon>
        <taxon>Neognathae</taxon>
        <taxon>Galloanserae</taxon>
        <taxon>Galliformes</taxon>
        <taxon>Megapodiidae</taxon>
        <taxon>Alectura</taxon>
    </lineage>
</organism>
<feature type="signal peptide" evidence="1">
    <location>
        <begin position="1"/>
        <end position="16"/>
    </location>
</feature>
<keyword evidence="1" id="KW-0732">Signal</keyword>
<dbReference type="InterPro" id="IPR003172">
    <property type="entry name" value="ML_dom"/>
</dbReference>
<dbReference type="InterPro" id="IPR014756">
    <property type="entry name" value="Ig_E-set"/>
</dbReference>
<dbReference type="PANTHER" id="PTHR15218">
    <property type="entry name" value="MD-1, MD-2 - RELATED"/>
    <property type="match status" value="1"/>
</dbReference>
<feature type="domain" description="MD-2-related lipid-recognition" evidence="2">
    <location>
        <begin position="28"/>
        <end position="148"/>
    </location>
</feature>
<dbReference type="SMART" id="SM00737">
    <property type="entry name" value="ML"/>
    <property type="match status" value="1"/>
</dbReference>
<feature type="non-terminal residue" evidence="3">
    <location>
        <position position="155"/>
    </location>
</feature>
<dbReference type="AlphaFoldDB" id="A0A7L0W863"/>
<evidence type="ECO:0000256" key="1">
    <source>
        <dbReference type="SAM" id="SignalP"/>
    </source>
</evidence>
<accession>A0A7L0W863</accession>
<dbReference type="GO" id="GO:0035662">
    <property type="term" value="F:Toll-like receptor 4 binding"/>
    <property type="evidence" value="ECO:0007669"/>
    <property type="project" value="InterPro"/>
</dbReference>
<dbReference type="Pfam" id="PF02221">
    <property type="entry name" value="E1_DerP2_DerF2"/>
    <property type="match status" value="1"/>
</dbReference>
<gene>
    <name evidence="3" type="primary">Ly96</name>
    <name evidence="3" type="ORF">ALELAT_R03823</name>
</gene>
<dbReference type="GO" id="GO:0001530">
    <property type="term" value="F:lipopolysaccharide binding"/>
    <property type="evidence" value="ECO:0007669"/>
    <property type="project" value="InterPro"/>
</dbReference>
<name>A0A7L0W863_ALELA</name>
<dbReference type="SUPFAM" id="SSF81296">
    <property type="entry name" value="E set domains"/>
    <property type="match status" value="1"/>
</dbReference>
<keyword evidence="4" id="KW-1185">Reference proteome</keyword>
<dbReference type="GO" id="GO:0032497">
    <property type="term" value="P:detection of lipopolysaccharide"/>
    <property type="evidence" value="ECO:0007669"/>
    <property type="project" value="TreeGrafter"/>
</dbReference>
<dbReference type="OrthoDB" id="9907947at2759"/>
<evidence type="ECO:0000313" key="3">
    <source>
        <dbReference type="EMBL" id="NXL87693.1"/>
    </source>
</evidence>
<dbReference type="PANTHER" id="PTHR15218:SF0">
    <property type="entry name" value="LYMPHOCYTE ANTIGEN 96"/>
    <property type="match status" value="1"/>
</dbReference>
<protein>
    <submittedName>
        <fullName evidence="3">LY96 protein</fullName>
    </submittedName>
</protein>
<proteinExistence type="predicted"/>
<dbReference type="Gene3D" id="2.60.40.770">
    <property type="match status" value="1"/>
</dbReference>
<comment type="caution">
    <text evidence="3">The sequence shown here is derived from an EMBL/GenBank/DDBJ whole genome shotgun (WGS) entry which is preliminary data.</text>
</comment>
<dbReference type="EMBL" id="VXAV01004446">
    <property type="protein sequence ID" value="NXL87693.1"/>
    <property type="molecule type" value="Genomic_DNA"/>
</dbReference>
<dbReference type="GO" id="GO:0031666">
    <property type="term" value="P:positive regulation of lipopolysaccharide-mediated signaling pathway"/>
    <property type="evidence" value="ECO:0007669"/>
    <property type="project" value="TreeGrafter"/>
</dbReference>
<dbReference type="Proteomes" id="UP000562322">
    <property type="component" value="Unassembled WGS sequence"/>
</dbReference>
<sequence length="155" mass="17847">MFGLVFFILFAPRVTGFFCTSSDLELSYTFCDSIAHDFQFNVTPCSILNKSVWQAALTWIPKSDITFLKVIFTVWYDGTRALHWKEVVCSGDDDEYYVCGRLKGETVETTFDIKGRRTMFPKGDYTVILHAFSDDSEQNMVMCLNFTMIVKEDAF</sequence>
<evidence type="ECO:0000313" key="4">
    <source>
        <dbReference type="Proteomes" id="UP000562322"/>
    </source>
</evidence>